<feature type="transmembrane region" description="Helical" evidence="1">
    <location>
        <begin position="100"/>
        <end position="117"/>
    </location>
</feature>
<accession>A0ABT0H3T9</accession>
<dbReference type="Proteomes" id="UP001203687">
    <property type="component" value="Unassembled WGS sequence"/>
</dbReference>
<dbReference type="EMBL" id="JALPQF010000001">
    <property type="protein sequence ID" value="MCK8479046.1"/>
    <property type="molecule type" value="Genomic_DNA"/>
</dbReference>
<organism evidence="2 3">
    <name type="scientific">Psychroserpens algicola</name>
    <dbReference type="NCBI Taxonomy" id="1719034"/>
    <lineage>
        <taxon>Bacteria</taxon>
        <taxon>Pseudomonadati</taxon>
        <taxon>Bacteroidota</taxon>
        <taxon>Flavobacteriia</taxon>
        <taxon>Flavobacteriales</taxon>
        <taxon>Flavobacteriaceae</taxon>
        <taxon>Psychroserpens</taxon>
    </lineage>
</organism>
<proteinExistence type="predicted"/>
<dbReference type="Gene3D" id="3.30.420.10">
    <property type="entry name" value="Ribonuclease H-like superfamily/Ribonuclease H"/>
    <property type="match status" value="1"/>
</dbReference>
<protein>
    <submittedName>
        <fullName evidence="2">Uncharacterized protein</fullName>
    </submittedName>
</protein>
<gene>
    <name evidence="2" type="ORF">MUY34_00360</name>
</gene>
<reference evidence="2" key="1">
    <citation type="submission" date="2022-04" db="EMBL/GenBank/DDBJ databases">
        <authorList>
            <person name="Ren T."/>
        </authorList>
    </citation>
    <scope>NUCLEOTIDE SEQUENCE</scope>
    <source>
        <strain evidence="2">F63249</strain>
    </source>
</reference>
<keyword evidence="1" id="KW-1133">Transmembrane helix</keyword>
<name>A0ABT0H3T9_9FLAO</name>
<dbReference type="RefSeq" id="WP_248411482.1">
    <property type="nucleotide sequence ID" value="NZ_JALPQF010000001.1"/>
</dbReference>
<dbReference type="InterPro" id="IPR036397">
    <property type="entry name" value="RNaseH_sf"/>
</dbReference>
<evidence type="ECO:0000313" key="2">
    <source>
        <dbReference type="EMBL" id="MCK8479046.1"/>
    </source>
</evidence>
<evidence type="ECO:0000256" key="1">
    <source>
        <dbReference type="SAM" id="Phobius"/>
    </source>
</evidence>
<evidence type="ECO:0000313" key="3">
    <source>
        <dbReference type="Proteomes" id="UP001203687"/>
    </source>
</evidence>
<comment type="caution">
    <text evidence="2">The sequence shown here is derived from an EMBL/GenBank/DDBJ whole genome shotgun (WGS) entry which is preliminary data.</text>
</comment>
<sequence length="119" mass="14306">MKRIRTYIDHFKPNVLITRNLEDLRGRKSKRTQALIDAICSEAKQQNLEVHSYSRTQIREVFNEFGAESKYEISHKIIEWFEELKGYEFPLRKKWMAENYNVGIFDAVSLAIVFWYLEK</sequence>
<keyword evidence="1" id="KW-0812">Transmembrane</keyword>
<keyword evidence="1" id="KW-0472">Membrane</keyword>
<keyword evidence="3" id="KW-1185">Reference proteome</keyword>